<sequence length="116" mass="13820">MKSAALLRVLLPSVLVDNFDIVDFSKSDVRIDIWLDEKKVQLREDKRKLSIISYGFGDYHCIQDFPLRGRSTYLYVRKRKWLDRDSGTIFSYDWDLSEYDQTHLNAEFVSFLKDED</sequence>
<dbReference type="AlphaFoldDB" id="A0A096CI50"/>
<protein>
    <recommendedName>
        <fullName evidence="3">Transposase</fullName>
    </recommendedName>
</protein>
<comment type="caution">
    <text evidence="1">The sequence shown here is derived from an EMBL/GenBank/DDBJ whole genome shotgun (WGS) entry which is preliminary data.</text>
</comment>
<accession>A0A096CI50</accession>
<evidence type="ECO:0000313" key="2">
    <source>
        <dbReference type="Proteomes" id="UP000029525"/>
    </source>
</evidence>
<evidence type="ECO:0008006" key="3">
    <source>
        <dbReference type="Google" id="ProtNLM"/>
    </source>
</evidence>
<dbReference type="OrthoDB" id="1119824at2"/>
<name>A0A096CI50_9BACT</name>
<evidence type="ECO:0000313" key="1">
    <source>
        <dbReference type="EMBL" id="KGF44979.1"/>
    </source>
</evidence>
<gene>
    <name evidence="1" type="ORF">HMPREF0647_04480</name>
</gene>
<reference evidence="1 2" key="1">
    <citation type="submission" date="2014-07" db="EMBL/GenBank/DDBJ databases">
        <authorList>
            <person name="McCorrison J."/>
            <person name="Sanka R."/>
            <person name="Torralba M."/>
            <person name="Gillis M."/>
            <person name="Haft D.H."/>
            <person name="Methe B."/>
            <person name="Sutton G."/>
            <person name="Nelson K.E."/>
        </authorList>
    </citation>
    <scope>NUCLEOTIDE SEQUENCE [LARGE SCALE GENOMIC DNA]</scope>
    <source>
        <strain evidence="1 2">DNF00320</strain>
    </source>
</reference>
<dbReference type="EMBL" id="JRNQ01000022">
    <property type="protein sequence ID" value="KGF44979.1"/>
    <property type="molecule type" value="Genomic_DNA"/>
</dbReference>
<dbReference type="RefSeq" id="WP_036866616.1">
    <property type="nucleotide sequence ID" value="NZ_JRNQ01000022.1"/>
</dbReference>
<dbReference type="Proteomes" id="UP000029525">
    <property type="component" value="Unassembled WGS sequence"/>
</dbReference>
<organism evidence="1 2">
    <name type="scientific">Prevotella bivia DNF00320</name>
    <dbReference type="NCBI Taxonomy" id="1401068"/>
    <lineage>
        <taxon>Bacteria</taxon>
        <taxon>Pseudomonadati</taxon>
        <taxon>Bacteroidota</taxon>
        <taxon>Bacteroidia</taxon>
        <taxon>Bacteroidales</taxon>
        <taxon>Prevotellaceae</taxon>
        <taxon>Prevotella</taxon>
    </lineage>
</organism>
<proteinExistence type="predicted"/>